<dbReference type="SMART" id="SM00240">
    <property type="entry name" value="FHA"/>
    <property type="match status" value="1"/>
</dbReference>
<dbReference type="PANTHER" id="PTHR15715:SF48">
    <property type="entry name" value="FHA DOMAIN-CONTAINING PROTEIN"/>
    <property type="match status" value="1"/>
</dbReference>
<evidence type="ECO:0000313" key="4">
    <source>
        <dbReference type="EMBL" id="KAL1864845.1"/>
    </source>
</evidence>
<feature type="compositionally biased region" description="Acidic residues" evidence="1">
    <location>
        <begin position="226"/>
        <end position="236"/>
    </location>
</feature>
<dbReference type="PANTHER" id="PTHR15715">
    <property type="entry name" value="CENTROSOMAL PROTEIN OF 170 KDA"/>
    <property type="match status" value="1"/>
</dbReference>
<protein>
    <recommendedName>
        <fullName evidence="3">FHA domain-containing protein</fullName>
    </recommendedName>
</protein>
<feature type="region of interest" description="Disordered" evidence="1">
    <location>
        <begin position="593"/>
        <end position="638"/>
    </location>
</feature>
<keyword evidence="5" id="KW-1185">Reference proteome</keyword>
<evidence type="ECO:0000313" key="5">
    <source>
        <dbReference type="Proteomes" id="UP001583177"/>
    </source>
</evidence>
<sequence length="726" mass="78892">MAVNTADEDSVLISLSTNSPTSITQPERRIVLTPSQPTLKIGRSSNRSSLALTPNLNNGYFDSPVMSREHAEIEADIPRQMIRIRDAGSMHGTYLNDHQLDTEQARPLAAGDQITFGLPVYRNQKTFQPATITVGMEFRHAGQADHSPSRVFTVPDDCSTDENEPLEDNVPQKIPTYISEQEMNPWQEAVDDNPRRMGQVDGVIEIESEPESDAYFHEHISISSSDGEEDDMDIEEAGGFKDNGPDDDDDDNESISLTDDEQTSSAPASPIESIDLDDPVLGDNDGTRSPSWNSVSTDPYSEHMEEQPPSVHNSEDEQGVFLYDTESEEMDETGPVGFEFSYGEHLVDHQSPSSAPQSTHPVHTAHPVLPSISTAVFSQPFTPVMPFGYQLAPVMQPAPRHPSPSDAVLPLSRRHHGSEDDCGITVESLGRKSGKTDFFEAREQNKISVASSGAYPHPEFNSVVAASKTTIEEGTFRPSTEILSDCPASSSTEAGKHSAVASFREAFPVLSLLQATQPALGSEALQTSQGPVQSQGNRALEDSKSSFGHPLLNSGEAFLNAPLKTFEVGPKATEDVDLGWTAKSADELFQMKQSAQIRADRPSEWNLYSPEAPNAAERSKEPKQDTTTGKRKAAGISETTNQELVWHEQSAADQQPAPSSPFTAQPEIETDLSKLSFRTAPEEESTAVRPAKIRKIAERVGYAALGGATVGAMVLTSLIYTAPNFA</sequence>
<dbReference type="EMBL" id="JAWRVE010000065">
    <property type="protein sequence ID" value="KAL1864845.1"/>
    <property type="molecule type" value="Genomic_DNA"/>
</dbReference>
<keyword evidence="2" id="KW-0472">Membrane</keyword>
<keyword evidence="2" id="KW-0812">Transmembrane</keyword>
<dbReference type="Pfam" id="PF00498">
    <property type="entry name" value="FHA"/>
    <property type="match status" value="1"/>
</dbReference>
<reference evidence="4 5" key="1">
    <citation type="journal article" date="2024" name="IMA Fungus">
        <title>IMA Genome - F19 : A genome assembly and annotation guide to empower mycologists, including annotated draft genome sequences of Ceratocystis pirilliformis, Diaporthe australafricana, Fusarium ophioides, Paecilomyces lecythidis, and Sporothrix stenoceras.</title>
        <authorList>
            <person name="Aylward J."/>
            <person name="Wilson A.M."/>
            <person name="Visagie C.M."/>
            <person name="Spraker J."/>
            <person name="Barnes I."/>
            <person name="Buitendag C."/>
            <person name="Ceriani C."/>
            <person name="Del Mar Angel L."/>
            <person name="du Plessis D."/>
            <person name="Fuchs T."/>
            <person name="Gasser K."/>
            <person name="Kramer D."/>
            <person name="Li W."/>
            <person name="Munsamy K."/>
            <person name="Piso A."/>
            <person name="Price J.L."/>
            <person name="Sonnekus B."/>
            <person name="Thomas C."/>
            <person name="van der Nest A."/>
            <person name="van Dijk A."/>
            <person name="van Heerden A."/>
            <person name="van Vuuren N."/>
            <person name="Yilmaz N."/>
            <person name="Duong T.A."/>
            <person name="van der Merwe N.A."/>
            <person name="Wingfield M.J."/>
            <person name="Wingfield B.D."/>
        </authorList>
    </citation>
    <scope>NUCLEOTIDE SEQUENCE [LARGE SCALE GENOMIC DNA]</scope>
    <source>
        <strain evidence="4 5">CMW 18300</strain>
    </source>
</reference>
<name>A0ABR3WMQ5_9PEZI</name>
<keyword evidence="2" id="KW-1133">Transmembrane helix</keyword>
<dbReference type="PROSITE" id="PS50006">
    <property type="entry name" value="FHA_DOMAIN"/>
    <property type="match status" value="1"/>
</dbReference>
<feature type="compositionally biased region" description="Polar residues" evidence="1">
    <location>
        <begin position="522"/>
        <end position="537"/>
    </location>
</feature>
<dbReference type="SUPFAM" id="SSF49879">
    <property type="entry name" value="SMAD/FHA domain"/>
    <property type="match status" value="1"/>
</dbReference>
<dbReference type="InterPro" id="IPR000253">
    <property type="entry name" value="FHA_dom"/>
</dbReference>
<feature type="transmembrane region" description="Helical" evidence="2">
    <location>
        <begin position="700"/>
        <end position="722"/>
    </location>
</feature>
<organism evidence="4 5">
    <name type="scientific">Diaporthe australafricana</name>
    <dbReference type="NCBI Taxonomy" id="127596"/>
    <lineage>
        <taxon>Eukaryota</taxon>
        <taxon>Fungi</taxon>
        <taxon>Dikarya</taxon>
        <taxon>Ascomycota</taxon>
        <taxon>Pezizomycotina</taxon>
        <taxon>Sordariomycetes</taxon>
        <taxon>Sordariomycetidae</taxon>
        <taxon>Diaporthales</taxon>
        <taxon>Diaporthaceae</taxon>
        <taxon>Diaporthe</taxon>
    </lineage>
</organism>
<feature type="region of interest" description="Disordered" evidence="1">
    <location>
        <begin position="222"/>
        <end position="316"/>
    </location>
</feature>
<evidence type="ECO:0000256" key="1">
    <source>
        <dbReference type="SAM" id="MobiDB-lite"/>
    </source>
</evidence>
<feature type="domain" description="FHA" evidence="3">
    <location>
        <begin position="39"/>
        <end position="100"/>
    </location>
</feature>
<dbReference type="InterPro" id="IPR051176">
    <property type="entry name" value="Cent_Immune-Sig_Mod"/>
</dbReference>
<dbReference type="Proteomes" id="UP001583177">
    <property type="component" value="Unassembled WGS sequence"/>
</dbReference>
<dbReference type="InterPro" id="IPR008984">
    <property type="entry name" value="SMAD_FHA_dom_sf"/>
</dbReference>
<gene>
    <name evidence="4" type="ORF">Daus18300_007411</name>
</gene>
<feature type="compositionally biased region" description="Polar residues" evidence="1">
    <location>
        <begin position="287"/>
        <end position="299"/>
    </location>
</feature>
<dbReference type="Gene3D" id="2.60.200.20">
    <property type="match status" value="1"/>
</dbReference>
<comment type="caution">
    <text evidence="4">The sequence shown here is derived from an EMBL/GenBank/DDBJ whole genome shotgun (WGS) entry which is preliminary data.</text>
</comment>
<evidence type="ECO:0000256" key="2">
    <source>
        <dbReference type="SAM" id="Phobius"/>
    </source>
</evidence>
<feature type="region of interest" description="Disordered" evidence="1">
    <location>
        <begin position="522"/>
        <end position="547"/>
    </location>
</feature>
<accession>A0ABR3WMQ5</accession>
<evidence type="ECO:0000259" key="3">
    <source>
        <dbReference type="PROSITE" id="PS50006"/>
    </source>
</evidence>
<feature type="compositionally biased region" description="Acidic residues" evidence="1">
    <location>
        <begin position="245"/>
        <end position="262"/>
    </location>
</feature>
<proteinExistence type="predicted"/>